<sequence>MKKYTFPICTFIYLCFFLSAHAQQTMPLTSSSDDAKKLVGSGMMHLVNVEYEEAYDDFDDAVKLDPNFALAHFFKGRLSFGESRTKCFAMAQQAAANTTDAEKLLVSVADTSLNQKGRHEIFAKLHDMYPEDPVLEDFYVMSEPDSTTRVKLLEEQVAKFPNSPEVYNQMGYYYMMARKDNTKAKECFEKYLAMYPDGYNPYDSMGEYYLNTGDKENAKKYYLKSLERCPSSFSSQTKYQELTKDDKK</sequence>
<evidence type="ECO:0008006" key="7">
    <source>
        <dbReference type="Google" id="ProtNLM"/>
    </source>
</evidence>
<dbReference type="Gene3D" id="1.25.40.10">
    <property type="entry name" value="Tetratricopeptide repeat domain"/>
    <property type="match status" value="2"/>
</dbReference>
<feature type="chain" id="PRO_5046829554" description="Tetratricopeptide repeat protein" evidence="4">
    <location>
        <begin position="23"/>
        <end position="248"/>
    </location>
</feature>
<dbReference type="SMART" id="SM00028">
    <property type="entry name" value="TPR"/>
    <property type="match status" value="3"/>
</dbReference>
<keyword evidence="6" id="KW-1185">Reference proteome</keyword>
<feature type="repeat" description="TPR" evidence="3">
    <location>
        <begin position="199"/>
        <end position="232"/>
    </location>
</feature>
<feature type="signal peptide" evidence="4">
    <location>
        <begin position="1"/>
        <end position="22"/>
    </location>
</feature>
<dbReference type="Proteomes" id="UP001560573">
    <property type="component" value="Unassembled WGS sequence"/>
</dbReference>
<dbReference type="EMBL" id="JAULBC010000002">
    <property type="protein sequence ID" value="MEX6687553.1"/>
    <property type="molecule type" value="Genomic_DNA"/>
</dbReference>
<dbReference type="RefSeq" id="WP_369328958.1">
    <property type="nucleotide sequence ID" value="NZ_JAULBC010000002.1"/>
</dbReference>
<dbReference type="Pfam" id="PF13181">
    <property type="entry name" value="TPR_8"/>
    <property type="match status" value="2"/>
</dbReference>
<gene>
    <name evidence="5" type="ORF">QTN47_08630</name>
</gene>
<keyword evidence="4" id="KW-0732">Signal</keyword>
<evidence type="ECO:0000256" key="2">
    <source>
        <dbReference type="ARBA" id="ARBA00022803"/>
    </source>
</evidence>
<dbReference type="PANTHER" id="PTHR44943:SF8">
    <property type="entry name" value="TPR REPEAT-CONTAINING PROTEIN MJ0263"/>
    <property type="match status" value="1"/>
</dbReference>
<evidence type="ECO:0000256" key="3">
    <source>
        <dbReference type="PROSITE-ProRule" id="PRU00339"/>
    </source>
</evidence>
<evidence type="ECO:0000313" key="6">
    <source>
        <dbReference type="Proteomes" id="UP001560573"/>
    </source>
</evidence>
<evidence type="ECO:0000313" key="5">
    <source>
        <dbReference type="EMBL" id="MEX6687553.1"/>
    </source>
</evidence>
<dbReference type="SUPFAM" id="SSF48452">
    <property type="entry name" value="TPR-like"/>
    <property type="match status" value="1"/>
</dbReference>
<proteinExistence type="predicted"/>
<evidence type="ECO:0000256" key="4">
    <source>
        <dbReference type="SAM" id="SignalP"/>
    </source>
</evidence>
<dbReference type="PROSITE" id="PS50005">
    <property type="entry name" value="TPR"/>
    <property type="match status" value="2"/>
</dbReference>
<protein>
    <recommendedName>
        <fullName evidence="7">Tetratricopeptide repeat protein</fullName>
    </recommendedName>
</protein>
<dbReference type="InterPro" id="IPR011990">
    <property type="entry name" value="TPR-like_helical_dom_sf"/>
</dbReference>
<accession>A0ABV3ZCI2</accession>
<dbReference type="InterPro" id="IPR051685">
    <property type="entry name" value="Ycf3/AcsC/BcsC/TPR_MFPF"/>
</dbReference>
<dbReference type="PANTHER" id="PTHR44943">
    <property type="entry name" value="CELLULOSE SYNTHASE OPERON PROTEIN C"/>
    <property type="match status" value="1"/>
</dbReference>
<keyword evidence="1" id="KW-0677">Repeat</keyword>
<reference evidence="5 6" key="1">
    <citation type="submission" date="2023-07" db="EMBL/GenBank/DDBJ databases">
        <authorList>
            <person name="Lian W.-H."/>
        </authorList>
    </citation>
    <scope>NUCLEOTIDE SEQUENCE [LARGE SCALE GENOMIC DNA]</scope>
    <source>
        <strain evidence="5 6">SYSU DXS3180</strain>
    </source>
</reference>
<feature type="repeat" description="TPR" evidence="3">
    <location>
        <begin position="35"/>
        <end position="68"/>
    </location>
</feature>
<evidence type="ECO:0000256" key="1">
    <source>
        <dbReference type="ARBA" id="ARBA00022737"/>
    </source>
</evidence>
<organism evidence="5 6">
    <name type="scientific">Danxiaibacter flavus</name>
    <dbReference type="NCBI Taxonomy" id="3049108"/>
    <lineage>
        <taxon>Bacteria</taxon>
        <taxon>Pseudomonadati</taxon>
        <taxon>Bacteroidota</taxon>
        <taxon>Chitinophagia</taxon>
        <taxon>Chitinophagales</taxon>
        <taxon>Chitinophagaceae</taxon>
        <taxon>Danxiaibacter</taxon>
    </lineage>
</organism>
<name>A0ABV3ZCI2_9BACT</name>
<keyword evidence="2 3" id="KW-0802">TPR repeat</keyword>
<dbReference type="InterPro" id="IPR019734">
    <property type="entry name" value="TPR_rpt"/>
</dbReference>
<comment type="caution">
    <text evidence="5">The sequence shown here is derived from an EMBL/GenBank/DDBJ whole genome shotgun (WGS) entry which is preliminary data.</text>
</comment>